<evidence type="ECO:0000313" key="5">
    <source>
        <dbReference type="Proteomes" id="UP000654075"/>
    </source>
</evidence>
<organism evidence="3 4">
    <name type="scientific">Polarella glacialis</name>
    <name type="common">Dinoflagellate</name>
    <dbReference type="NCBI Taxonomy" id="89957"/>
    <lineage>
        <taxon>Eukaryota</taxon>
        <taxon>Sar</taxon>
        <taxon>Alveolata</taxon>
        <taxon>Dinophyceae</taxon>
        <taxon>Suessiales</taxon>
        <taxon>Suessiaceae</taxon>
        <taxon>Polarella</taxon>
    </lineage>
</organism>
<proteinExistence type="predicted"/>
<reference evidence="3" key="1">
    <citation type="submission" date="2021-02" db="EMBL/GenBank/DDBJ databases">
        <authorList>
            <person name="Dougan E. K."/>
            <person name="Rhodes N."/>
            <person name="Thang M."/>
            <person name="Chan C."/>
        </authorList>
    </citation>
    <scope>NUCLEOTIDE SEQUENCE</scope>
</reference>
<accession>A0A813L3I5</accession>
<evidence type="ECO:0000313" key="4">
    <source>
        <dbReference type="Proteomes" id="UP000626109"/>
    </source>
</evidence>
<sequence>AAVRESGEVAFPVAATTIRPPEMRAMCSGLARRRQSLAGRQARLVQPKERVEIAADGRGGHVAARPMSGRPGSRCTSQPMPARTGVREVVSPSGLRADVECGRQKPVAAHRQIVQQKVQQVLVAVALSAAESTLIGG</sequence>
<dbReference type="Proteomes" id="UP000626109">
    <property type="component" value="Unassembled WGS sequence"/>
</dbReference>
<dbReference type="AlphaFoldDB" id="A0A813L3I5"/>
<evidence type="ECO:0000256" key="1">
    <source>
        <dbReference type="SAM" id="MobiDB-lite"/>
    </source>
</evidence>
<evidence type="ECO:0000313" key="3">
    <source>
        <dbReference type="EMBL" id="CAE8717022.1"/>
    </source>
</evidence>
<feature type="region of interest" description="Disordered" evidence="1">
    <location>
        <begin position="59"/>
        <end position="87"/>
    </location>
</feature>
<feature type="non-terminal residue" evidence="3">
    <location>
        <position position="1"/>
    </location>
</feature>
<evidence type="ECO:0000313" key="2">
    <source>
        <dbReference type="EMBL" id="CAE8631057.1"/>
    </source>
</evidence>
<protein>
    <submittedName>
        <fullName evidence="3">Uncharacterized protein</fullName>
    </submittedName>
</protein>
<keyword evidence="5" id="KW-1185">Reference proteome</keyword>
<comment type="caution">
    <text evidence="3">The sequence shown here is derived from an EMBL/GenBank/DDBJ whole genome shotgun (WGS) entry which is preliminary data.</text>
</comment>
<dbReference type="Proteomes" id="UP000654075">
    <property type="component" value="Unassembled WGS sequence"/>
</dbReference>
<dbReference type="EMBL" id="CAJNNV010030020">
    <property type="protein sequence ID" value="CAE8631057.1"/>
    <property type="molecule type" value="Genomic_DNA"/>
</dbReference>
<name>A0A813L3I5_POLGL</name>
<gene>
    <name evidence="2" type="ORF">PGLA1383_LOCUS47198</name>
    <name evidence="3" type="ORF">PGLA2088_LOCUS39345</name>
</gene>
<dbReference type="EMBL" id="CAJNNW010033079">
    <property type="protein sequence ID" value="CAE8717022.1"/>
    <property type="molecule type" value="Genomic_DNA"/>
</dbReference>